<feature type="compositionally biased region" description="Basic residues" evidence="1">
    <location>
        <begin position="82"/>
        <end position="95"/>
    </location>
</feature>
<sequence length="336" mass="37602">MATAVTTPPPPSSSSSSCGPKLESLANIDITKLSQSELYTLSKCSNSAFDLHRSDDVVVPNIDRSLFNESSGSRRQTYSRLRQSHHHHHHLHPRTRLPGLLPGPKHSPSADPENHAILHYLKHYLNHNSATNCPPPPPPPPLPPRPPPPPPQPVGLGLQEKMAIAVNVVEKKRKRGGKVRWNPGLLENGVGMELERVNKNGLEVDFAALESNGDEFYSAELGRRTMGLETEEGVLEFLRGLEGQWCSRRKKRKYVDAGDFGDALPIGWKLLLGLRRRDGRVWVYCRRIIRSKPAPVPKIVDLWCASQCRLLKPINLTILQLYCLFCITIMTCLMLL</sequence>
<keyword evidence="2" id="KW-1133">Transmembrane helix</keyword>
<dbReference type="RefSeq" id="XP_071935735.1">
    <property type="nucleotide sequence ID" value="XM_072079634.1"/>
</dbReference>
<feature type="region of interest" description="Disordered" evidence="1">
    <location>
        <begin position="128"/>
        <end position="154"/>
    </location>
</feature>
<evidence type="ECO:0000313" key="3">
    <source>
        <dbReference type="Proteomes" id="UP001652660"/>
    </source>
</evidence>
<name>A0ABM4WVC8_COFAR</name>
<evidence type="ECO:0000256" key="1">
    <source>
        <dbReference type="SAM" id="MobiDB-lite"/>
    </source>
</evidence>
<feature type="compositionally biased region" description="Polar residues" evidence="1">
    <location>
        <begin position="68"/>
        <end position="81"/>
    </location>
</feature>
<evidence type="ECO:0000313" key="4">
    <source>
        <dbReference type="RefSeq" id="XP_071935735.1"/>
    </source>
</evidence>
<dbReference type="PANTHER" id="PTHR37701:SF18">
    <property type="entry name" value="C2H2-TYPE DOMAIN-CONTAINING PROTEIN"/>
    <property type="match status" value="1"/>
</dbReference>
<dbReference type="Proteomes" id="UP001652660">
    <property type="component" value="Chromosome 2e"/>
</dbReference>
<accession>A0ABM4WVC8</accession>
<keyword evidence="2" id="KW-0812">Transmembrane</keyword>
<feature type="region of interest" description="Disordered" evidence="1">
    <location>
        <begin position="1"/>
        <end position="21"/>
    </location>
</feature>
<keyword evidence="2" id="KW-0472">Membrane</keyword>
<dbReference type="SUPFAM" id="SSF101447">
    <property type="entry name" value="Formin homology 2 domain (FH2 domain)"/>
    <property type="match status" value="1"/>
</dbReference>
<organism evidence="3 4">
    <name type="scientific">Coffea arabica</name>
    <name type="common">Arabian coffee</name>
    <dbReference type="NCBI Taxonomy" id="13443"/>
    <lineage>
        <taxon>Eukaryota</taxon>
        <taxon>Viridiplantae</taxon>
        <taxon>Streptophyta</taxon>
        <taxon>Embryophyta</taxon>
        <taxon>Tracheophyta</taxon>
        <taxon>Spermatophyta</taxon>
        <taxon>Magnoliopsida</taxon>
        <taxon>eudicotyledons</taxon>
        <taxon>Gunneridae</taxon>
        <taxon>Pentapetalae</taxon>
        <taxon>asterids</taxon>
        <taxon>lamiids</taxon>
        <taxon>Gentianales</taxon>
        <taxon>Rubiaceae</taxon>
        <taxon>Ixoroideae</taxon>
        <taxon>Gardenieae complex</taxon>
        <taxon>Bertiereae - Coffeeae clade</taxon>
        <taxon>Coffeeae</taxon>
        <taxon>Coffea</taxon>
    </lineage>
</organism>
<protein>
    <submittedName>
        <fullName evidence="4">Methyl-CpG-binding domain-containing protein 8-like isoform X1</fullName>
    </submittedName>
</protein>
<evidence type="ECO:0000256" key="2">
    <source>
        <dbReference type="SAM" id="Phobius"/>
    </source>
</evidence>
<keyword evidence="3" id="KW-1185">Reference proteome</keyword>
<dbReference type="PANTHER" id="PTHR37701">
    <property type="entry name" value="METHYL-CPG-BINDING DOMAIN-CONTAINING PROTEIN 8"/>
    <property type="match status" value="1"/>
</dbReference>
<feature type="transmembrane region" description="Helical" evidence="2">
    <location>
        <begin position="314"/>
        <end position="335"/>
    </location>
</feature>
<reference evidence="4" key="1">
    <citation type="submission" date="2025-08" db="UniProtKB">
        <authorList>
            <consortium name="RefSeq"/>
        </authorList>
    </citation>
    <scope>IDENTIFICATION</scope>
    <source>
        <tissue evidence="4">Leaves</tissue>
    </source>
</reference>
<gene>
    <name evidence="4" type="primary">LOC140036810</name>
</gene>
<dbReference type="GeneID" id="140036810"/>
<feature type="compositionally biased region" description="Pro residues" evidence="1">
    <location>
        <begin position="133"/>
        <end position="153"/>
    </location>
</feature>
<dbReference type="InterPro" id="IPR037472">
    <property type="entry name" value="MBD8"/>
</dbReference>
<proteinExistence type="predicted"/>
<feature type="region of interest" description="Disordered" evidence="1">
    <location>
        <begin position="68"/>
        <end position="112"/>
    </location>
</feature>